<comment type="caution">
    <text evidence="2">The sequence shown here is derived from an EMBL/GenBank/DDBJ whole genome shotgun (WGS) entry which is preliminary data.</text>
</comment>
<accession>A0A5J4V9U4</accession>
<organism evidence="2 3">
    <name type="scientific">Streblomastix strix</name>
    <dbReference type="NCBI Taxonomy" id="222440"/>
    <lineage>
        <taxon>Eukaryota</taxon>
        <taxon>Metamonada</taxon>
        <taxon>Preaxostyla</taxon>
        <taxon>Oxymonadida</taxon>
        <taxon>Streblomastigidae</taxon>
        <taxon>Streblomastix</taxon>
    </lineage>
</organism>
<proteinExistence type="predicted"/>
<gene>
    <name evidence="2" type="ORF">EZS28_025187</name>
</gene>
<reference evidence="2 3" key="1">
    <citation type="submission" date="2019-03" db="EMBL/GenBank/DDBJ databases">
        <title>Single cell metagenomics reveals metabolic interactions within the superorganism composed of flagellate Streblomastix strix and complex community of Bacteroidetes bacteria on its surface.</title>
        <authorList>
            <person name="Treitli S.C."/>
            <person name="Kolisko M."/>
            <person name="Husnik F."/>
            <person name="Keeling P."/>
            <person name="Hampl V."/>
        </authorList>
    </citation>
    <scope>NUCLEOTIDE SEQUENCE [LARGE SCALE GENOMIC DNA]</scope>
    <source>
        <strain evidence="2">ST1C</strain>
    </source>
</reference>
<dbReference type="AlphaFoldDB" id="A0A5J4V9U4"/>
<protein>
    <submittedName>
        <fullName evidence="2">Uncharacterized protein</fullName>
    </submittedName>
</protein>
<feature type="region of interest" description="Disordered" evidence="1">
    <location>
        <begin position="52"/>
        <end position="89"/>
    </location>
</feature>
<evidence type="ECO:0000313" key="3">
    <source>
        <dbReference type="Proteomes" id="UP000324800"/>
    </source>
</evidence>
<dbReference type="EMBL" id="SNRW01008588">
    <property type="protein sequence ID" value="KAA6379285.1"/>
    <property type="molecule type" value="Genomic_DNA"/>
</dbReference>
<feature type="compositionally biased region" description="Polar residues" evidence="1">
    <location>
        <begin position="64"/>
        <end position="78"/>
    </location>
</feature>
<dbReference type="Proteomes" id="UP000324800">
    <property type="component" value="Unassembled WGS sequence"/>
</dbReference>
<evidence type="ECO:0000256" key="1">
    <source>
        <dbReference type="SAM" id="MobiDB-lite"/>
    </source>
</evidence>
<sequence>MKLQETNKFRFNQVNRWNNLQYKQLRDYDRVQHRPEVYTMLIPPIPAYSQQQTPRIPLLPYPTEKNQQLRQSQRSISPTHKRADESEDDDFLDAIIPGITMPYLPPHMNDIEITQRT</sequence>
<name>A0A5J4V9U4_9EUKA</name>
<evidence type="ECO:0000313" key="2">
    <source>
        <dbReference type="EMBL" id="KAA6379285.1"/>
    </source>
</evidence>